<protein>
    <submittedName>
        <fullName evidence="2">Uncharacterized protein</fullName>
    </submittedName>
</protein>
<dbReference type="OrthoDB" id="3067227at2759"/>
<evidence type="ECO:0000313" key="3">
    <source>
        <dbReference type="Proteomes" id="UP001049176"/>
    </source>
</evidence>
<dbReference type="KEGG" id="more:E1B28_010444"/>
<dbReference type="GeneID" id="66079520"/>
<keyword evidence="3" id="KW-1185">Reference proteome</keyword>
<dbReference type="RefSeq" id="XP_043007877.1">
    <property type="nucleotide sequence ID" value="XM_043155411.1"/>
</dbReference>
<feature type="compositionally biased region" description="Low complexity" evidence="1">
    <location>
        <begin position="58"/>
        <end position="77"/>
    </location>
</feature>
<dbReference type="AlphaFoldDB" id="A0A9P7RXB4"/>
<accession>A0A9P7RXB4</accession>
<gene>
    <name evidence="2" type="ORF">E1B28_010444</name>
</gene>
<sequence length="170" mass="18917">MYPLVVRGEYRLIGIVRVLEHLVRDRGVGEFLLEGKVKRLLQAINKVCTNLLDKDNNASESAPTPEEPQSTSPPSQTVVGTDNSTCRLELAASKPKRGGMRGGSKARGSWKIPSMILPKWEAAADWKLVNPTGTLKEYEAAWSNVISKDQVQLPMYQKRASVRREATEKK</sequence>
<dbReference type="Proteomes" id="UP001049176">
    <property type="component" value="Chromosome 6"/>
</dbReference>
<dbReference type="EMBL" id="CM032186">
    <property type="protein sequence ID" value="KAG7091407.1"/>
    <property type="molecule type" value="Genomic_DNA"/>
</dbReference>
<proteinExistence type="predicted"/>
<feature type="region of interest" description="Disordered" evidence="1">
    <location>
        <begin position="55"/>
        <end position="82"/>
    </location>
</feature>
<organism evidence="2 3">
    <name type="scientific">Marasmius oreades</name>
    <name type="common">fairy-ring Marasmius</name>
    <dbReference type="NCBI Taxonomy" id="181124"/>
    <lineage>
        <taxon>Eukaryota</taxon>
        <taxon>Fungi</taxon>
        <taxon>Dikarya</taxon>
        <taxon>Basidiomycota</taxon>
        <taxon>Agaricomycotina</taxon>
        <taxon>Agaricomycetes</taxon>
        <taxon>Agaricomycetidae</taxon>
        <taxon>Agaricales</taxon>
        <taxon>Marasmiineae</taxon>
        <taxon>Marasmiaceae</taxon>
        <taxon>Marasmius</taxon>
    </lineage>
</organism>
<reference evidence="2" key="1">
    <citation type="journal article" date="2021" name="Genome Biol. Evol.">
        <title>The assembled and annotated genome of the fairy-ring fungus Marasmius oreades.</title>
        <authorList>
            <person name="Hiltunen M."/>
            <person name="Ament-Velasquez S.L."/>
            <person name="Johannesson H."/>
        </authorList>
    </citation>
    <scope>NUCLEOTIDE SEQUENCE</scope>
    <source>
        <strain evidence="2">03SP1</strain>
    </source>
</reference>
<comment type="caution">
    <text evidence="2">The sequence shown here is derived from an EMBL/GenBank/DDBJ whole genome shotgun (WGS) entry which is preliminary data.</text>
</comment>
<evidence type="ECO:0000313" key="2">
    <source>
        <dbReference type="EMBL" id="KAG7091407.1"/>
    </source>
</evidence>
<evidence type="ECO:0000256" key="1">
    <source>
        <dbReference type="SAM" id="MobiDB-lite"/>
    </source>
</evidence>
<name>A0A9P7RXB4_9AGAR</name>